<sequence>MDIEAELEEAWSILRDTIYSDFDVDNGREYPICNPFKKLSYCLEFGMYPPPEVLINIVETYGRYMSRKGEIDLEEAFFGKPQKGKGNFSARSHREADVHMLQLFLSLNDVTDKKSQYEVASEYLSRQKSDEDPEHLLRKFRRYRQASKKSI</sequence>
<reference evidence="1" key="1">
    <citation type="submission" date="2020-03" db="EMBL/GenBank/DDBJ databases">
        <title>Five strains of Vibrio campbellii isolated from Mariana Trench.</title>
        <authorList>
            <person name="Liang J."/>
            <person name="Zhang X.-H."/>
        </authorList>
    </citation>
    <scope>NUCLEOTIDE SEQUENCE</scope>
    <source>
        <strain evidence="1">LJC013</strain>
    </source>
</reference>
<keyword evidence="2" id="KW-1185">Reference proteome</keyword>
<proteinExistence type="predicted"/>
<gene>
    <name evidence="1" type="ORF">HB762_24180</name>
</gene>
<protein>
    <submittedName>
        <fullName evidence="1">Uncharacterized protein</fullName>
    </submittedName>
</protein>
<evidence type="ECO:0000313" key="2">
    <source>
        <dbReference type="Proteomes" id="UP001059912"/>
    </source>
</evidence>
<accession>A0ABY5IJ37</accession>
<name>A0ABY5IJ37_9VIBR</name>
<dbReference type="RefSeq" id="WP_255902791.1">
    <property type="nucleotide sequence ID" value="NZ_CP050471.1"/>
</dbReference>
<evidence type="ECO:0000313" key="1">
    <source>
        <dbReference type="EMBL" id="UTZ34297.1"/>
    </source>
</evidence>
<dbReference type="Proteomes" id="UP001059912">
    <property type="component" value="Chromosome 2"/>
</dbReference>
<dbReference type="EMBL" id="CP050471">
    <property type="protein sequence ID" value="UTZ34297.1"/>
    <property type="molecule type" value="Genomic_DNA"/>
</dbReference>
<organism evidence="1 2">
    <name type="scientific">Vibrio campbellii</name>
    <dbReference type="NCBI Taxonomy" id="680"/>
    <lineage>
        <taxon>Bacteria</taxon>
        <taxon>Pseudomonadati</taxon>
        <taxon>Pseudomonadota</taxon>
        <taxon>Gammaproteobacteria</taxon>
        <taxon>Vibrionales</taxon>
        <taxon>Vibrionaceae</taxon>
        <taxon>Vibrio</taxon>
    </lineage>
</organism>